<reference evidence="4" key="3">
    <citation type="submission" date="2025-09" db="UniProtKB">
        <authorList>
            <consortium name="Ensembl"/>
        </authorList>
    </citation>
    <scope>IDENTIFICATION</scope>
</reference>
<feature type="domain" description="Fibronectin type-III" evidence="3">
    <location>
        <begin position="735"/>
        <end position="826"/>
    </location>
</feature>
<feature type="domain" description="Fibronectin type-III" evidence="3">
    <location>
        <begin position="632"/>
        <end position="722"/>
    </location>
</feature>
<dbReference type="Ensembl" id="ENSACAT00000049907.1">
    <property type="protein sequence ID" value="ENSACAP00000038006.1"/>
    <property type="gene ID" value="ENSACAG00000014009.4"/>
</dbReference>
<dbReference type="InParanoid" id="A0A803TS16"/>
<dbReference type="PROSITE" id="PS50853">
    <property type="entry name" value="FN3"/>
    <property type="match status" value="13"/>
</dbReference>
<dbReference type="Gene3D" id="2.60.40.10">
    <property type="entry name" value="Immunoglobulins"/>
    <property type="match status" value="13"/>
</dbReference>
<feature type="domain" description="Fibronectin type-III" evidence="3">
    <location>
        <begin position="1019"/>
        <end position="1109"/>
    </location>
</feature>
<evidence type="ECO:0000259" key="3">
    <source>
        <dbReference type="PROSITE" id="PS50853"/>
    </source>
</evidence>
<reference evidence="4" key="2">
    <citation type="submission" date="2025-08" db="UniProtKB">
        <authorList>
            <consortium name="Ensembl"/>
        </authorList>
    </citation>
    <scope>IDENTIFICATION</scope>
</reference>
<reference evidence="4 5" key="1">
    <citation type="submission" date="2009-12" db="EMBL/GenBank/DDBJ databases">
        <title>The Genome Sequence of Anolis carolinensis (Green Anole Lizard).</title>
        <authorList>
            <consortium name="The Genome Sequencing Platform"/>
            <person name="Di Palma F."/>
            <person name="Alfoldi J."/>
            <person name="Heiman D."/>
            <person name="Young S."/>
            <person name="Grabherr M."/>
            <person name="Johnson J."/>
            <person name="Lander E.S."/>
            <person name="Lindblad-Toh K."/>
        </authorList>
    </citation>
    <scope>NUCLEOTIDE SEQUENCE [LARGE SCALE GENOMIC DNA]</scope>
    <source>
        <strain evidence="4 5">JBL SC #1</strain>
    </source>
</reference>
<dbReference type="InterPro" id="IPR050991">
    <property type="entry name" value="ECM_Regulatory_Proteins"/>
</dbReference>
<feature type="domain" description="Fibronectin type-III" evidence="3">
    <location>
        <begin position="424"/>
        <end position="513"/>
    </location>
</feature>
<sequence length="1352" mass="146372">MVGGSNLGSGVSSHLSAPASHPILSYQNPVVSLTDLTVTEVSPSSLHVTWSAPPNSFRGFSFQYRDPKSNATPGEIRLPGTERSVNVTGLSPRTDYELQLYGEKPNGLYEGPITSKASTAPASAAEKPSLGGISVLEVTDNAARLSWSVATGTFDSFLIQYKDAEGKLKSLPLNGDLREAIISELVPSRKYKFNLYGLVGRKRHGPVSTEAVTEEGLPLPSERLTAPPGLGELSASDITSDSVHLSWSVPSGSFDSFVIQFKDAEGRPQVIPAEGDVREVTIPSLAPSRKYRFNLYGISNRKRLGPLSASDVTSDSAERGTAAQPSLGKLSVSDVTNNSLRLSWTVHTGSFDSFLVQYKDAEGKAQALPVGGDAREVIIPSLAHSHRYKFNLYGVSGRKRSSPLTTEATTASQESEDPTPVHHSLGELSLSDVTNNSVRLSWTIPTGSFDSFQVQYKDAGGKFQALPVKGDSREVVIPNLVPSHRYKFNLYGVADRKRLGPVSIDAITAVPIYLPKFLLGELSVSDITTDSVRLSWTVRTGSFDSFLVHYKDAKGKPQSLPVEGDAREVIVPNLVPSRRYKFNLYGVSGRKRSGPFSIDATTGQQQETKSTEPTAMATSPEVTTERVTTHLSLDQLSVSDVTSNSVRLSWVVPTGNFDSFLVQYKDPQGRLQALPVDGISRTLTVPNLEPAQRYRFNLYGVFGSKRYGPLPVMALTASVSPSLPEQAGVSVPQPKLGNFSSFDISSDSLKLAWTVLSGPSFDSFLIQYKDAEGKPQALPVGPDAREVTISNLAPSHKYKFHLYGVSGTKRIGSLSTEAVTAPLMEKPTSPLRLGQLTASNLINSILLSWSVPTGSFDSFSIQYKDAEGKPQMLPVEGESREITVPNLVPSRRYKFNLYGISGRKRVGPISADTVTASLPQEPPVPPSLGQLSASDITSDSVRLSWTVPTGSFDNFQVQYKDANGKLQTIPVEGVLREIIISNLAPSRRYKFNLYGFTGRKRLGPISTDAVTAETRAPPSLGQLSVSNVTSDSVHLTWTVHTGNFDSFLIQYKDAEGKPQALPLDASTRETTITSLSPSRRYKFNLYGIAGRKRLGPASADAVTAKKEESVQPSLGELSISDLTSNSALLSWTVLTGSFDSFLIQYKDAEGKPQSLPVEGPSRKVTVSNLAPSRRYKFNLYGLSGRKRLGPVSSEATTVKETSTPTPEPNLGEEEPVTEVPTGTESRLGKLTVPEVTSNAARLSWTVPLGTFDSFLIQYKDAEGRSHMLPVGGGSREVVVPNLVPSHKYKFNLYGISGQQRLGPISANVLTTGQPICWERRGGGGNGFHFKILLTHFFPLSWVLGQPLMFESL</sequence>
<dbReference type="Pfam" id="PF00041">
    <property type="entry name" value="fn3"/>
    <property type="match status" value="13"/>
</dbReference>
<dbReference type="SUPFAM" id="SSF49265">
    <property type="entry name" value="Fibronectin type III"/>
    <property type="match status" value="11"/>
</dbReference>
<keyword evidence="5" id="KW-1185">Reference proteome</keyword>
<feature type="domain" description="Fibronectin type-III" evidence="3">
    <location>
        <begin position="326"/>
        <end position="415"/>
    </location>
</feature>
<dbReference type="GO" id="GO:0030155">
    <property type="term" value="P:regulation of cell adhesion"/>
    <property type="evidence" value="ECO:0000318"/>
    <property type="project" value="GO_Central"/>
</dbReference>
<feature type="domain" description="Fibronectin type-III" evidence="3">
    <location>
        <begin position="827"/>
        <end position="921"/>
    </location>
</feature>
<feature type="domain" description="Fibronectin type-III" evidence="3">
    <location>
        <begin position="129"/>
        <end position="220"/>
    </location>
</feature>
<dbReference type="CDD" id="cd00063">
    <property type="entry name" value="FN3"/>
    <property type="match status" value="12"/>
</dbReference>
<feature type="domain" description="Fibronectin type-III" evidence="3">
    <location>
        <begin position="229"/>
        <end position="319"/>
    </location>
</feature>
<evidence type="ECO:0000256" key="2">
    <source>
        <dbReference type="SAM" id="MobiDB-lite"/>
    </source>
</evidence>
<dbReference type="Proteomes" id="UP000001646">
    <property type="component" value="Chromosome 2"/>
</dbReference>
<dbReference type="Bgee" id="ENSACAG00000014009">
    <property type="expression patterns" value="Expressed in heart and 6 other cell types or tissues"/>
</dbReference>
<dbReference type="InterPro" id="IPR003961">
    <property type="entry name" value="FN3_dom"/>
</dbReference>
<dbReference type="GO" id="GO:0005615">
    <property type="term" value="C:extracellular space"/>
    <property type="evidence" value="ECO:0000318"/>
    <property type="project" value="GO_Central"/>
</dbReference>
<feature type="region of interest" description="Disordered" evidence="2">
    <location>
        <begin position="1188"/>
        <end position="1224"/>
    </location>
</feature>
<evidence type="ECO:0000256" key="1">
    <source>
        <dbReference type="ARBA" id="ARBA00022737"/>
    </source>
</evidence>
<name>A0A803TS16_ANOCA</name>
<feature type="domain" description="Fibronectin type-III" evidence="3">
    <location>
        <begin position="1113"/>
        <end position="1204"/>
    </location>
</feature>
<dbReference type="InterPro" id="IPR036116">
    <property type="entry name" value="FN3_sf"/>
</dbReference>
<feature type="region of interest" description="Disordered" evidence="2">
    <location>
        <begin position="595"/>
        <end position="621"/>
    </location>
</feature>
<dbReference type="SMART" id="SM00060">
    <property type="entry name" value="FN3"/>
    <property type="match status" value="13"/>
</dbReference>
<feature type="region of interest" description="Disordered" evidence="2">
    <location>
        <begin position="398"/>
        <end position="423"/>
    </location>
</feature>
<feature type="compositionally biased region" description="Polar residues" evidence="2">
    <location>
        <begin position="599"/>
        <end position="621"/>
    </location>
</feature>
<proteinExistence type="predicted"/>
<accession>A0A803TS16</accession>
<organism evidence="4 5">
    <name type="scientific">Anolis carolinensis</name>
    <name type="common">Green anole</name>
    <name type="synonym">American chameleon</name>
    <dbReference type="NCBI Taxonomy" id="28377"/>
    <lineage>
        <taxon>Eukaryota</taxon>
        <taxon>Metazoa</taxon>
        <taxon>Chordata</taxon>
        <taxon>Craniata</taxon>
        <taxon>Vertebrata</taxon>
        <taxon>Euteleostomi</taxon>
        <taxon>Lepidosauria</taxon>
        <taxon>Squamata</taxon>
        <taxon>Bifurcata</taxon>
        <taxon>Unidentata</taxon>
        <taxon>Episquamata</taxon>
        <taxon>Toxicofera</taxon>
        <taxon>Iguania</taxon>
        <taxon>Dactyloidae</taxon>
        <taxon>Anolis</taxon>
    </lineage>
</organism>
<evidence type="ECO:0000313" key="5">
    <source>
        <dbReference type="Proteomes" id="UP000001646"/>
    </source>
</evidence>
<feature type="domain" description="Fibronectin type-III" evidence="3">
    <location>
        <begin position="32"/>
        <end position="122"/>
    </location>
</feature>
<keyword evidence="1" id="KW-0677">Repeat</keyword>
<feature type="domain" description="Fibronectin type-III" evidence="3">
    <location>
        <begin position="922"/>
        <end position="1017"/>
    </location>
</feature>
<feature type="domain" description="Fibronectin type-III" evidence="3">
    <location>
        <begin position="518"/>
        <end position="608"/>
    </location>
</feature>
<dbReference type="GeneTree" id="ENSGT00940000155565"/>
<protein>
    <recommendedName>
        <fullName evidence="3">Fibronectin type-III domain-containing protein</fullName>
    </recommendedName>
</protein>
<dbReference type="PANTHER" id="PTHR46708">
    <property type="entry name" value="TENASCIN"/>
    <property type="match status" value="1"/>
</dbReference>
<dbReference type="FunFam" id="2.60.40.10:FF:000024">
    <property type="entry name" value="Tenascin-X"/>
    <property type="match status" value="1"/>
</dbReference>
<dbReference type="PANTHER" id="PTHR46708:SF3">
    <property type="entry name" value="TENASCIN-X"/>
    <property type="match status" value="1"/>
</dbReference>
<feature type="compositionally biased region" description="Polar residues" evidence="2">
    <location>
        <begin position="1193"/>
        <end position="1204"/>
    </location>
</feature>
<feature type="domain" description="Fibronectin type-III" evidence="3">
    <location>
        <begin position="1226"/>
        <end position="1315"/>
    </location>
</feature>
<dbReference type="GO" id="GO:0031175">
    <property type="term" value="P:neuron projection development"/>
    <property type="evidence" value="ECO:0000318"/>
    <property type="project" value="GO_Central"/>
</dbReference>
<dbReference type="InterPro" id="IPR013783">
    <property type="entry name" value="Ig-like_fold"/>
</dbReference>
<evidence type="ECO:0000313" key="4">
    <source>
        <dbReference type="Ensembl" id="ENSACAP00000038006.1"/>
    </source>
</evidence>